<reference evidence="6 7" key="1">
    <citation type="submission" date="2019-04" db="EMBL/GenBank/DDBJ databases">
        <title>Bacillus caeni sp. nov., a bacterium isolated from mangrove sediment.</title>
        <authorList>
            <person name="Huang H."/>
            <person name="Mo K."/>
            <person name="Hu Y."/>
        </authorList>
    </citation>
    <scope>NUCLEOTIDE SEQUENCE [LARGE SCALE GENOMIC DNA]</scope>
    <source>
        <strain evidence="6 7">HB172195</strain>
    </source>
</reference>
<dbReference type="RefSeq" id="WP_138123721.1">
    <property type="nucleotide sequence ID" value="NZ_SWLG01000003.1"/>
</dbReference>
<protein>
    <submittedName>
        <fullName evidence="6">Bile acid:sodium symporter family protein</fullName>
    </submittedName>
</protein>
<dbReference type="InterPro" id="IPR004710">
    <property type="entry name" value="Bilac:Na_transpt"/>
</dbReference>
<accession>A0A5R9F7E0</accession>
<dbReference type="Gene3D" id="1.20.1530.20">
    <property type="match status" value="1"/>
</dbReference>
<dbReference type="PANTHER" id="PTHR10361">
    <property type="entry name" value="SODIUM-BILE ACID COTRANSPORTER"/>
    <property type="match status" value="1"/>
</dbReference>
<dbReference type="OrthoDB" id="1551454at2"/>
<feature type="transmembrane region" description="Helical" evidence="5">
    <location>
        <begin position="98"/>
        <end position="119"/>
    </location>
</feature>
<dbReference type="InterPro" id="IPR002657">
    <property type="entry name" value="BilAc:Na_symport/Acr3"/>
</dbReference>
<organism evidence="6 7">
    <name type="scientific">Exobacillus caeni</name>
    <dbReference type="NCBI Taxonomy" id="2574798"/>
    <lineage>
        <taxon>Bacteria</taxon>
        <taxon>Bacillati</taxon>
        <taxon>Bacillota</taxon>
        <taxon>Bacilli</taxon>
        <taxon>Bacillales</taxon>
        <taxon>Guptibacillaceae</taxon>
        <taxon>Exobacillus</taxon>
    </lineage>
</organism>
<keyword evidence="7" id="KW-1185">Reference proteome</keyword>
<evidence type="ECO:0000313" key="6">
    <source>
        <dbReference type="EMBL" id="TLS38439.1"/>
    </source>
</evidence>
<keyword evidence="3 5" id="KW-1133">Transmembrane helix</keyword>
<evidence type="ECO:0000256" key="3">
    <source>
        <dbReference type="ARBA" id="ARBA00022989"/>
    </source>
</evidence>
<evidence type="ECO:0000256" key="4">
    <source>
        <dbReference type="ARBA" id="ARBA00023136"/>
    </source>
</evidence>
<sequence length="318" mass="34820">MLYKINKSLQKFMPFMTPMSVVLGILFSEWLNSYVFLVPWIFAFMTFSGSLGSNFKCLKNVITYPLPLIACLLVLHLIMPTIALGVGHLVFPGDFYTTTGLVLSFLIPTGITSLIWVSIYRGNVALTLSIILIDTLIAPFIVPYILKIFVGQAIEMNLWDITEGLLWMIVFPSLLGMAMNQVTKGKVVETIEPILSPFSKIGVGLVVGINSSAIAPYFKAIDTKLLLITGIVLSLAVLSYIIGFATGKLLKENWETIISLTYNSGMRNISVGAVIAVTYFPAQVAVPVIVGMLFQQILASFSGVLLNRASDSVVYQNT</sequence>
<gene>
    <name evidence="6" type="ORF">FCL54_04685</name>
</gene>
<feature type="transmembrane region" description="Helical" evidence="5">
    <location>
        <begin position="269"/>
        <end position="294"/>
    </location>
</feature>
<dbReference type="InterPro" id="IPR038770">
    <property type="entry name" value="Na+/solute_symporter_sf"/>
</dbReference>
<dbReference type="Pfam" id="PF01758">
    <property type="entry name" value="SBF"/>
    <property type="match status" value="1"/>
</dbReference>
<feature type="transmembrane region" description="Helical" evidence="5">
    <location>
        <begin position="198"/>
        <end position="218"/>
    </location>
</feature>
<feature type="transmembrane region" description="Helical" evidence="5">
    <location>
        <begin position="158"/>
        <end position="178"/>
    </location>
</feature>
<keyword evidence="2 5" id="KW-0812">Transmembrane</keyword>
<evidence type="ECO:0000256" key="2">
    <source>
        <dbReference type="ARBA" id="ARBA00022692"/>
    </source>
</evidence>
<dbReference type="EMBL" id="SWLG01000003">
    <property type="protein sequence ID" value="TLS38439.1"/>
    <property type="molecule type" value="Genomic_DNA"/>
</dbReference>
<name>A0A5R9F7E0_9BACL</name>
<feature type="transmembrane region" description="Helical" evidence="5">
    <location>
        <begin position="62"/>
        <end position="86"/>
    </location>
</feature>
<evidence type="ECO:0000256" key="5">
    <source>
        <dbReference type="SAM" id="Phobius"/>
    </source>
</evidence>
<evidence type="ECO:0000313" key="7">
    <source>
        <dbReference type="Proteomes" id="UP000308230"/>
    </source>
</evidence>
<dbReference type="Proteomes" id="UP000308230">
    <property type="component" value="Unassembled WGS sequence"/>
</dbReference>
<keyword evidence="4 5" id="KW-0472">Membrane</keyword>
<dbReference type="GO" id="GO:0016020">
    <property type="term" value="C:membrane"/>
    <property type="evidence" value="ECO:0007669"/>
    <property type="project" value="UniProtKB-SubCell"/>
</dbReference>
<dbReference type="PANTHER" id="PTHR10361:SF28">
    <property type="entry name" value="P3 PROTEIN-RELATED"/>
    <property type="match status" value="1"/>
</dbReference>
<dbReference type="AlphaFoldDB" id="A0A5R9F7E0"/>
<comment type="caution">
    <text evidence="6">The sequence shown here is derived from an EMBL/GenBank/DDBJ whole genome shotgun (WGS) entry which is preliminary data.</text>
</comment>
<feature type="transmembrane region" description="Helical" evidence="5">
    <location>
        <begin position="125"/>
        <end position="146"/>
    </location>
</feature>
<evidence type="ECO:0000256" key="1">
    <source>
        <dbReference type="ARBA" id="ARBA00004141"/>
    </source>
</evidence>
<comment type="subcellular location">
    <subcellularLocation>
        <location evidence="1">Membrane</location>
        <topology evidence="1">Multi-pass membrane protein</topology>
    </subcellularLocation>
</comment>
<proteinExistence type="predicted"/>
<feature type="transmembrane region" description="Helical" evidence="5">
    <location>
        <begin position="225"/>
        <end position="245"/>
    </location>
</feature>